<gene>
    <name evidence="2" type="ORF">BD626DRAFT_503336</name>
</gene>
<accession>A0A550C824</accession>
<organism evidence="2 3">
    <name type="scientific">Schizophyllum amplum</name>
    <dbReference type="NCBI Taxonomy" id="97359"/>
    <lineage>
        <taxon>Eukaryota</taxon>
        <taxon>Fungi</taxon>
        <taxon>Dikarya</taxon>
        <taxon>Basidiomycota</taxon>
        <taxon>Agaricomycotina</taxon>
        <taxon>Agaricomycetes</taxon>
        <taxon>Agaricomycetidae</taxon>
        <taxon>Agaricales</taxon>
        <taxon>Schizophyllaceae</taxon>
        <taxon>Schizophyllum</taxon>
    </lineage>
</organism>
<dbReference type="STRING" id="97359.A0A550C824"/>
<keyword evidence="3" id="KW-1185">Reference proteome</keyword>
<dbReference type="GO" id="GO:0033328">
    <property type="term" value="F:peroxisome membrane targeting sequence binding"/>
    <property type="evidence" value="ECO:0007669"/>
    <property type="project" value="TreeGrafter"/>
</dbReference>
<comment type="caution">
    <text evidence="2">The sequence shown here is derived from an EMBL/GenBank/DDBJ whole genome shotgun (WGS) entry which is preliminary data.</text>
</comment>
<sequence length="362" mass="39010">MSSAALPQKKKIDSEEDLDDLDDVLDQFDPATPTYPTPPTAQSPSIPGPPPPTATKPPFQRKRTNTRVDTPPISVPGTGVIPGLESTTEEGDEDALTAEFAKELSKGMESLMKELGEEAVKERASAGKEISPEEQDRIFKAAWEAMLVDGMNGQGEDLEALGDILGEAGVQPKDAQRPEPAASNDFQAKIRQATQKLRESESNMTGDGGAGPSSGDGADALEALLKSLDLDNLPEGDDEKELTGFLESMMGSLMSKEVLYEPMRELEEKMPAYLENPTEPLQAGDKERYQSQLTCVRKIIATFDEPGYTDDDPARSKRIVDLMSEMQDYGPPPSEIIGQMPAGFPGFGADGQMPNPADCTVC</sequence>
<feature type="region of interest" description="Disordered" evidence="1">
    <location>
        <begin position="170"/>
        <end position="218"/>
    </location>
</feature>
<dbReference type="AlphaFoldDB" id="A0A550C824"/>
<dbReference type="PANTHER" id="PTHR12774:SF2">
    <property type="entry name" value="PEROXISOMAL BIOGENESIS FACTOR 19"/>
    <property type="match status" value="1"/>
</dbReference>
<name>A0A550C824_9AGAR</name>
<feature type="compositionally biased region" description="Acidic residues" evidence="1">
    <location>
        <begin position="14"/>
        <end position="26"/>
    </location>
</feature>
<dbReference type="EMBL" id="VDMD01000019">
    <property type="protein sequence ID" value="TRM60958.1"/>
    <property type="molecule type" value="Genomic_DNA"/>
</dbReference>
<evidence type="ECO:0000313" key="2">
    <source>
        <dbReference type="EMBL" id="TRM60958.1"/>
    </source>
</evidence>
<dbReference type="Proteomes" id="UP000320762">
    <property type="component" value="Unassembled WGS sequence"/>
</dbReference>
<dbReference type="Pfam" id="PF04614">
    <property type="entry name" value="Pex19"/>
    <property type="match status" value="1"/>
</dbReference>
<feature type="region of interest" description="Disordered" evidence="1">
    <location>
        <begin position="326"/>
        <end position="349"/>
    </location>
</feature>
<dbReference type="GO" id="GO:0045046">
    <property type="term" value="P:protein import into peroxisome membrane"/>
    <property type="evidence" value="ECO:0007669"/>
    <property type="project" value="TreeGrafter"/>
</dbReference>
<feature type="region of interest" description="Disordered" evidence="1">
    <location>
        <begin position="1"/>
        <end position="94"/>
    </location>
</feature>
<protein>
    <submittedName>
        <fullName evidence="2">Pex19 protein family-domain-containing protein</fullName>
    </submittedName>
</protein>
<proteinExistence type="predicted"/>
<dbReference type="GO" id="GO:0005778">
    <property type="term" value="C:peroxisomal membrane"/>
    <property type="evidence" value="ECO:0007669"/>
    <property type="project" value="TreeGrafter"/>
</dbReference>
<evidence type="ECO:0000256" key="1">
    <source>
        <dbReference type="SAM" id="MobiDB-lite"/>
    </source>
</evidence>
<dbReference type="Gene3D" id="1.20.120.900">
    <property type="entry name" value="Pex19, mPTS binding domain"/>
    <property type="match status" value="1"/>
</dbReference>
<feature type="compositionally biased region" description="Pro residues" evidence="1">
    <location>
        <begin position="33"/>
        <end position="55"/>
    </location>
</feature>
<reference evidence="2 3" key="1">
    <citation type="journal article" date="2019" name="New Phytol.">
        <title>Comparative genomics reveals unique wood-decay strategies and fruiting body development in the Schizophyllaceae.</title>
        <authorList>
            <person name="Almasi E."/>
            <person name="Sahu N."/>
            <person name="Krizsan K."/>
            <person name="Balint B."/>
            <person name="Kovacs G.M."/>
            <person name="Kiss B."/>
            <person name="Cseklye J."/>
            <person name="Drula E."/>
            <person name="Henrissat B."/>
            <person name="Nagy I."/>
            <person name="Chovatia M."/>
            <person name="Adam C."/>
            <person name="LaButti K."/>
            <person name="Lipzen A."/>
            <person name="Riley R."/>
            <person name="Grigoriev I.V."/>
            <person name="Nagy L.G."/>
        </authorList>
    </citation>
    <scope>NUCLEOTIDE SEQUENCE [LARGE SCALE GENOMIC DNA]</scope>
    <source>
        <strain evidence="2 3">NL-1724</strain>
    </source>
</reference>
<dbReference type="OrthoDB" id="21292at2759"/>
<evidence type="ECO:0000313" key="3">
    <source>
        <dbReference type="Proteomes" id="UP000320762"/>
    </source>
</evidence>
<dbReference type="InterPro" id="IPR038322">
    <property type="entry name" value="Pex19_C_sf"/>
</dbReference>
<dbReference type="PANTHER" id="PTHR12774">
    <property type="entry name" value="PEROXISOMAL BIOGENESIS FACTOR 19"/>
    <property type="match status" value="1"/>
</dbReference>
<dbReference type="InterPro" id="IPR006708">
    <property type="entry name" value="Pex19"/>
</dbReference>